<keyword evidence="4" id="KW-0575">Peroxidase</keyword>
<dbReference type="PANTHER" id="PTHR11475:SF4">
    <property type="entry name" value="CHORION PEROXIDASE"/>
    <property type="match status" value="1"/>
</dbReference>
<dbReference type="GO" id="GO:0005576">
    <property type="term" value="C:extracellular region"/>
    <property type="evidence" value="ECO:0007669"/>
    <property type="project" value="UniProtKB-SubCell"/>
</dbReference>
<keyword evidence="2" id="KW-0964">Secreted</keyword>
<organism evidence="4 5">
    <name type="scientific">Plakobranchus ocellatus</name>
    <dbReference type="NCBI Taxonomy" id="259542"/>
    <lineage>
        <taxon>Eukaryota</taxon>
        <taxon>Metazoa</taxon>
        <taxon>Spiralia</taxon>
        <taxon>Lophotrochozoa</taxon>
        <taxon>Mollusca</taxon>
        <taxon>Gastropoda</taxon>
        <taxon>Heterobranchia</taxon>
        <taxon>Euthyneura</taxon>
        <taxon>Panpulmonata</taxon>
        <taxon>Sacoglossa</taxon>
        <taxon>Placobranchoidea</taxon>
        <taxon>Plakobranchidae</taxon>
        <taxon>Plakobranchus</taxon>
    </lineage>
</organism>
<dbReference type="InterPro" id="IPR010255">
    <property type="entry name" value="Haem_peroxidase_sf"/>
</dbReference>
<name>A0AAV4DG20_9GAST</name>
<dbReference type="PRINTS" id="PR00457">
    <property type="entry name" value="ANPEROXIDASE"/>
</dbReference>
<evidence type="ECO:0000256" key="3">
    <source>
        <dbReference type="ARBA" id="ARBA00023180"/>
    </source>
</evidence>
<reference evidence="4 5" key="1">
    <citation type="journal article" date="2021" name="Elife">
        <title>Chloroplast acquisition without the gene transfer in kleptoplastic sea slugs, Plakobranchus ocellatus.</title>
        <authorList>
            <person name="Maeda T."/>
            <person name="Takahashi S."/>
            <person name="Yoshida T."/>
            <person name="Shimamura S."/>
            <person name="Takaki Y."/>
            <person name="Nagai Y."/>
            <person name="Toyoda A."/>
            <person name="Suzuki Y."/>
            <person name="Arimoto A."/>
            <person name="Ishii H."/>
            <person name="Satoh N."/>
            <person name="Nishiyama T."/>
            <person name="Hasebe M."/>
            <person name="Maruyama T."/>
            <person name="Minagawa J."/>
            <person name="Obokata J."/>
            <person name="Shigenobu S."/>
        </authorList>
    </citation>
    <scope>NUCLEOTIDE SEQUENCE [LARGE SCALE GENOMIC DNA]</scope>
</reference>
<comment type="caution">
    <text evidence="4">The sequence shown here is derived from an EMBL/GenBank/DDBJ whole genome shotgun (WGS) entry which is preliminary data.</text>
</comment>
<dbReference type="GO" id="GO:0020037">
    <property type="term" value="F:heme binding"/>
    <property type="evidence" value="ECO:0007669"/>
    <property type="project" value="InterPro"/>
</dbReference>
<proteinExistence type="predicted"/>
<evidence type="ECO:0000256" key="1">
    <source>
        <dbReference type="ARBA" id="ARBA00004613"/>
    </source>
</evidence>
<dbReference type="Gene3D" id="1.10.640.10">
    <property type="entry name" value="Haem peroxidase domain superfamily, animal type"/>
    <property type="match status" value="1"/>
</dbReference>
<dbReference type="Pfam" id="PF03098">
    <property type="entry name" value="An_peroxidase"/>
    <property type="match status" value="1"/>
</dbReference>
<keyword evidence="3" id="KW-0325">Glycoprotein</keyword>
<dbReference type="EMBL" id="BLXT01007821">
    <property type="protein sequence ID" value="GFO42781.1"/>
    <property type="molecule type" value="Genomic_DNA"/>
</dbReference>
<gene>
    <name evidence="4" type="ORF">PoB_006928600</name>
</gene>
<dbReference type="Proteomes" id="UP000735302">
    <property type="component" value="Unassembled WGS sequence"/>
</dbReference>
<dbReference type="GO" id="GO:0006979">
    <property type="term" value="P:response to oxidative stress"/>
    <property type="evidence" value="ECO:0007669"/>
    <property type="project" value="InterPro"/>
</dbReference>
<dbReference type="AlphaFoldDB" id="A0AAV4DG20"/>
<dbReference type="SUPFAM" id="SSF48113">
    <property type="entry name" value="Heme-dependent peroxidases"/>
    <property type="match status" value="1"/>
</dbReference>
<dbReference type="PANTHER" id="PTHR11475">
    <property type="entry name" value="OXIDASE/PEROXIDASE"/>
    <property type="match status" value="1"/>
</dbReference>
<sequence length="434" mass="48360">MHGVHSNNGSQQCWTQINAITSFIDGSHIYGSSKARVSALKDEGTPYLLKVKLINNTEFPPERTGPDVDSCIKRNGSDDICFDTGDGRGNENPSQAVLYTIFLREHNRIARQIKSLKPNATDEGIFETARKIIGALLQKITYVDYFGALLGRDINTHYLFAHKGRTKFNPSVDPSAIISFATAAFRLRYTQIIDTVPVGDTLKVPLSEVYNRPAFAIDNLEDLVHGMTSGSSRLQGNQIRTNALDRNFVQGVTNKYYEPLERPGYGLDLVALTIQRGRDHGLPSYTKFREFCNLRPLTGFDDTDALGPFASNFAQVYNSVDDIDLFPALMHEKLVTGLGGPTLNCLLVIGFYRLKFGDRFFFTHDQEQFGFNNAQLASIRSTTLARIFCHNTNIDSLPSAVFRLPSSKNRFVSCETLRTGGLDLELFADLSTQV</sequence>
<keyword evidence="5" id="KW-1185">Reference proteome</keyword>
<protein>
    <submittedName>
        <fullName evidence="4">Peroxidase</fullName>
    </submittedName>
</protein>
<dbReference type="PROSITE" id="PS50292">
    <property type="entry name" value="PEROXIDASE_3"/>
    <property type="match status" value="1"/>
</dbReference>
<dbReference type="GO" id="GO:0004601">
    <property type="term" value="F:peroxidase activity"/>
    <property type="evidence" value="ECO:0007669"/>
    <property type="project" value="UniProtKB-KW"/>
</dbReference>
<evidence type="ECO:0000256" key="2">
    <source>
        <dbReference type="ARBA" id="ARBA00022525"/>
    </source>
</evidence>
<dbReference type="InterPro" id="IPR019791">
    <property type="entry name" value="Haem_peroxidase_animal"/>
</dbReference>
<evidence type="ECO:0000313" key="4">
    <source>
        <dbReference type="EMBL" id="GFO42781.1"/>
    </source>
</evidence>
<dbReference type="InterPro" id="IPR037120">
    <property type="entry name" value="Haem_peroxidase_sf_animal"/>
</dbReference>
<comment type="subcellular location">
    <subcellularLocation>
        <location evidence="1">Secreted</location>
    </subcellularLocation>
</comment>
<keyword evidence="4" id="KW-0560">Oxidoreductase</keyword>
<evidence type="ECO:0000313" key="5">
    <source>
        <dbReference type="Proteomes" id="UP000735302"/>
    </source>
</evidence>
<accession>A0AAV4DG20</accession>